<evidence type="ECO:0000256" key="2">
    <source>
        <dbReference type="ARBA" id="ARBA00004922"/>
    </source>
</evidence>
<dbReference type="InterPro" id="IPR038577">
    <property type="entry name" value="GT10-like_C_sf"/>
</dbReference>
<keyword evidence="9 12" id="KW-0333">Golgi apparatus</keyword>
<reference evidence="15 16" key="1">
    <citation type="journal article" date="2011" name="Science">
        <title>The ecoresponsive genome of Daphnia pulex.</title>
        <authorList>
            <person name="Colbourne J.K."/>
            <person name="Pfrender M.E."/>
            <person name="Gilbert D."/>
            <person name="Thomas W.K."/>
            <person name="Tucker A."/>
            <person name="Oakley T.H."/>
            <person name="Tokishita S."/>
            <person name="Aerts A."/>
            <person name="Arnold G.J."/>
            <person name="Basu M.K."/>
            <person name="Bauer D.J."/>
            <person name="Caceres C.E."/>
            <person name="Carmel L."/>
            <person name="Casola C."/>
            <person name="Choi J.H."/>
            <person name="Detter J.C."/>
            <person name="Dong Q."/>
            <person name="Dusheyko S."/>
            <person name="Eads B.D."/>
            <person name="Frohlich T."/>
            <person name="Geiler-Samerotte K.A."/>
            <person name="Gerlach D."/>
            <person name="Hatcher P."/>
            <person name="Jogdeo S."/>
            <person name="Krijgsveld J."/>
            <person name="Kriventseva E.V."/>
            <person name="Kultz D."/>
            <person name="Laforsch C."/>
            <person name="Lindquist E."/>
            <person name="Lopez J."/>
            <person name="Manak J.R."/>
            <person name="Muller J."/>
            <person name="Pangilinan J."/>
            <person name="Patwardhan R.P."/>
            <person name="Pitluck S."/>
            <person name="Pritham E.J."/>
            <person name="Rechtsteiner A."/>
            <person name="Rho M."/>
            <person name="Rogozin I.B."/>
            <person name="Sakarya O."/>
            <person name="Salamov A."/>
            <person name="Schaack S."/>
            <person name="Shapiro H."/>
            <person name="Shiga Y."/>
            <person name="Skalitzky C."/>
            <person name="Smith Z."/>
            <person name="Souvorov A."/>
            <person name="Sung W."/>
            <person name="Tang Z."/>
            <person name="Tsuchiya D."/>
            <person name="Tu H."/>
            <person name="Vos H."/>
            <person name="Wang M."/>
            <person name="Wolf Y.I."/>
            <person name="Yamagata H."/>
            <person name="Yamada T."/>
            <person name="Ye Y."/>
            <person name="Shaw J.R."/>
            <person name="Andrews J."/>
            <person name="Crease T.J."/>
            <person name="Tang H."/>
            <person name="Lucas S.M."/>
            <person name="Robertson H.M."/>
            <person name="Bork P."/>
            <person name="Koonin E.V."/>
            <person name="Zdobnov E.M."/>
            <person name="Grigoriev I.V."/>
            <person name="Lynch M."/>
            <person name="Boore J.L."/>
        </authorList>
    </citation>
    <scope>NUCLEOTIDE SEQUENCE [LARGE SCALE GENOMIC DNA]</scope>
</reference>
<dbReference type="FunFam" id="3.40.50.11660:FF:000004">
    <property type="entry name" value="Glycoprotein 3-alpha-L-fucosyltransferase A"/>
    <property type="match status" value="1"/>
</dbReference>
<dbReference type="GO" id="GO:0046920">
    <property type="term" value="F:alpha-(1-&gt;3)-fucosyltransferase activity"/>
    <property type="evidence" value="ECO:0000318"/>
    <property type="project" value="GO_Central"/>
</dbReference>
<dbReference type="InterPro" id="IPR031481">
    <property type="entry name" value="Glyco_tran_10_N"/>
</dbReference>
<dbReference type="STRING" id="6669.E9H1D7"/>
<keyword evidence="11" id="KW-0325">Glycoprotein</keyword>
<keyword evidence="8" id="KW-1133">Transmembrane helix</keyword>
<dbReference type="KEGG" id="dpx:DAPPUDRAFT_251980"/>
<proteinExistence type="inferred from homology"/>
<protein>
    <recommendedName>
        <fullName evidence="12">Fucosyltransferase</fullName>
        <ecNumber evidence="12">2.4.1.-</ecNumber>
    </recommendedName>
</protein>
<evidence type="ECO:0000256" key="1">
    <source>
        <dbReference type="ARBA" id="ARBA00004447"/>
    </source>
</evidence>
<evidence type="ECO:0000256" key="8">
    <source>
        <dbReference type="ARBA" id="ARBA00022989"/>
    </source>
</evidence>
<organism evidence="15 16">
    <name type="scientific">Daphnia pulex</name>
    <name type="common">Water flea</name>
    <dbReference type="NCBI Taxonomy" id="6669"/>
    <lineage>
        <taxon>Eukaryota</taxon>
        <taxon>Metazoa</taxon>
        <taxon>Ecdysozoa</taxon>
        <taxon>Arthropoda</taxon>
        <taxon>Crustacea</taxon>
        <taxon>Branchiopoda</taxon>
        <taxon>Diplostraca</taxon>
        <taxon>Cladocera</taxon>
        <taxon>Anomopoda</taxon>
        <taxon>Daphniidae</taxon>
        <taxon>Daphnia</taxon>
    </lineage>
</organism>
<feature type="domain" description="Fucosyltransferase C-terminal" evidence="13">
    <location>
        <begin position="121"/>
        <end position="298"/>
    </location>
</feature>
<evidence type="ECO:0000256" key="6">
    <source>
        <dbReference type="ARBA" id="ARBA00022692"/>
    </source>
</evidence>
<keyword evidence="4 12" id="KW-0328">Glycosyltransferase</keyword>
<evidence type="ECO:0000259" key="14">
    <source>
        <dbReference type="Pfam" id="PF17039"/>
    </source>
</evidence>
<keyword evidence="16" id="KW-1185">Reference proteome</keyword>
<dbReference type="PANTHER" id="PTHR48438">
    <property type="entry name" value="ALPHA-(1,3)-FUCOSYLTRANSFERASE C-RELATED"/>
    <property type="match status" value="1"/>
</dbReference>
<evidence type="ECO:0000256" key="7">
    <source>
        <dbReference type="ARBA" id="ARBA00022968"/>
    </source>
</evidence>
<dbReference type="Pfam" id="PF17039">
    <property type="entry name" value="Glyco_tran_10_N"/>
    <property type="match status" value="1"/>
</dbReference>
<dbReference type="AlphaFoldDB" id="E9H1D7"/>
<comment type="similarity">
    <text evidence="3 12">Belongs to the glycosyltransferase 10 family.</text>
</comment>
<dbReference type="Proteomes" id="UP000000305">
    <property type="component" value="Unassembled WGS sequence"/>
</dbReference>
<dbReference type="UniPathway" id="UPA00378"/>
<dbReference type="InterPro" id="IPR055270">
    <property type="entry name" value="Glyco_tran_10_C"/>
</dbReference>
<dbReference type="InParanoid" id="E9H1D7"/>
<keyword evidence="5 12" id="KW-0808">Transferase</keyword>
<dbReference type="PANTHER" id="PTHR48438:SF1">
    <property type="entry name" value="ALPHA-(1,3)-FUCOSYLTRANSFERASE C-RELATED"/>
    <property type="match status" value="1"/>
</dbReference>
<evidence type="ECO:0000256" key="11">
    <source>
        <dbReference type="ARBA" id="ARBA00023180"/>
    </source>
</evidence>
<name>E9H1D7_DAPPU</name>
<evidence type="ECO:0000313" key="15">
    <source>
        <dbReference type="EMBL" id="EFX74434.1"/>
    </source>
</evidence>
<dbReference type="eggNOG" id="KOG2619">
    <property type="taxonomic scope" value="Eukaryota"/>
</dbReference>
<gene>
    <name evidence="15" type="ORF">DAPPUDRAFT_251980</name>
</gene>
<evidence type="ECO:0000256" key="10">
    <source>
        <dbReference type="ARBA" id="ARBA00023136"/>
    </source>
</evidence>
<accession>E9H1D7</accession>
<evidence type="ECO:0000256" key="9">
    <source>
        <dbReference type="ARBA" id="ARBA00023034"/>
    </source>
</evidence>
<dbReference type="EMBL" id="GL732583">
    <property type="protein sequence ID" value="EFX74434.1"/>
    <property type="molecule type" value="Genomic_DNA"/>
</dbReference>
<evidence type="ECO:0000256" key="3">
    <source>
        <dbReference type="ARBA" id="ARBA00008919"/>
    </source>
</evidence>
<comment type="pathway">
    <text evidence="2">Protein modification; protein glycosylation.</text>
</comment>
<keyword evidence="7" id="KW-0735">Signal-anchor</keyword>
<evidence type="ECO:0000259" key="13">
    <source>
        <dbReference type="Pfam" id="PF00852"/>
    </source>
</evidence>
<evidence type="ECO:0000313" key="16">
    <source>
        <dbReference type="Proteomes" id="UP000000305"/>
    </source>
</evidence>
<dbReference type="GO" id="GO:0032580">
    <property type="term" value="C:Golgi cisterna membrane"/>
    <property type="evidence" value="ECO:0007669"/>
    <property type="project" value="UniProtKB-SubCell"/>
</dbReference>
<dbReference type="OrthoDB" id="427096at2759"/>
<keyword evidence="6 12" id="KW-0812">Transmembrane</keyword>
<keyword evidence="10" id="KW-0472">Membrane</keyword>
<dbReference type="Pfam" id="PF00852">
    <property type="entry name" value="Glyco_transf_10"/>
    <property type="match status" value="1"/>
</dbReference>
<dbReference type="EC" id="2.4.1.-" evidence="12"/>
<evidence type="ECO:0000256" key="4">
    <source>
        <dbReference type="ARBA" id="ARBA00022676"/>
    </source>
</evidence>
<feature type="domain" description="Fucosyltransferase N-terminal" evidence="14">
    <location>
        <begin position="12"/>
        <end position="104"/>
    </location>
</feature>
<dbReference type="Gene3D" id="3.40.50.11660">
    <property type="entry name" value="Glycosyl transferase family 10, C-terminal domain"/>
    <property type="match status" value="1"/>
</dbReference>
<comment type="subcellular location">
    <subcellularLocation>
        <location evidence="1 12">Golgi apparatus</location>
        <location evidence="1 12">Golgi stack membrane</location>
        <topology evidence="1 12">Single-pass type II membrane protein</topology>
    </subcellularLocation>
</comment>
<dbReference type="SUPFAM" id="SSF53756">
    <property type="entry name" value="UDP-Glycosyltransferase/glycogen phosphorylase"/>
    <property type="match status" value="1"/>
</dbReference>
<dbReference type="PhylomeDB" id="E9H1D7"/>
<dbReference type="InterPro" id="IPR001503">
    <property type="entry name" value="Glyco_trans_10"/>
</dbReference>
<evidence type="ECO:0000256" key="12">
    <source>
        <dbReference type="RuleBase" id="RU003832"/>
    </source>
</evidence>
<evidence type="ECO:0000256" key="5">
    <source>
        <dbReference type="ARBA" id="ARBA00022679"/>
    </source>
</evidence>
<dbReference type="OMA" id="WEYRAVH"/>
<dbReference type="HOGENOM" id="CLU_032075_3_0_1"/>
<sequence>MKVFLRSLPNNNSCPFRNCRVTTDRRSNLLGKFDAIIFNMAVLHQLATDKLPPADTRESHQYYIFFSQESPFYHKENVQIKDYIGYFNWTMSYLPESNIPYPYGRIERAAAVDLKSKSYPRKKTKLVAWFVSHCNTTQSRRENYVRELQKHIPIDIFGLCGPLKCNWNSDTGISHPECYDMLEKEYKFYLSFENSLCSHYVTEKFYSILKLDVVPVVMGRANYSGIAPPYSFIDALRYSPKQLADYLLLLDGNQTLYERYLKWKTSYIIRSGYEEMGGQALCSLCAQLNLSDDRKEIMPAADVLSTWNPTTRCLNPRYVKAFHSIDRNNNRSTTS</sequence>